<dbReference type="Pfam" id="PF00156">
    <property type="entry name" value="Pribosyltran"/>
    <property type="match status" value="1"/>
</dbReference>
<dbReference type="PANTHER" id="PTHR43218:SF1">
    <property type="entry name" value="PHOSPHORIBOSYLTRANSFERASE"/>
    <property type="match status" value="1"/>
</dbReference>
<reference evidence="2 3" key="2">
    <citation type="journal article" date="2012" name="Stand. Genomic Sci.">
        <title>Complete genome sequence of the moderately thermophilic mineral-sulfide-oxidizing firmicute Sulfobacillus acidophilus type strain (NAL(T)).</title>
        <authorList>
            <person name="Anderson I."/>
            <person name="Chertkov O."/>
            <person name="Chen A."/>
            <person name="Saunders E."/>
            <person name="Lapidus A."/>
            <person name="Nolan M."/>
            <person name="Lucas S."/>
            <person name="Hammon N."/>
            <person name="Deshpande S."/>
            <person name="Cheng J.F."/>
            <person name="Han C."/>
            <person name="Tapia R."/>
            <person name="Goodwin L.A."/>
            <person name="Pitluck S."/>
            <person name="Liolios K."/>
            <person name="Pagani I."/>
            <person name="Ivanova N."/>
            <person name="Mikhailova N."/>
            <person name="Pati A."/>
            <person name="Palaniappan K."/>
            <person name="Land M."/>
            <person name="Pan C."/>
            <person name="Rohde M."/>
            <person name="Pukall R."/>
            <person name="Goker M."/>
            <person name="Detter J.C."/>
            <person name="Woyke T."/>
            <person name="Bristow J."/>
            <person name="Eisen J.A."/>
            <person name="Markowitz V."/>
            <person name="Hugenholtz P."/>
            <person name="Kyrpides N.C."/>
            <person name="Klenk H.P."/>
            <person name="Mavromatis K."/>
        </authorList>
    </citation>
    <scope>NUCLEOTIDE SEQUENCE [LARGE SCALE GENOMIC DNA]</scope>
    <source>
        <strain evidence="3">ATCC 700253 / DSM 10332 / NAL</strain>
    </source>
</reference>
<dbReference type="STRING" id="679936.Sulac_1024"/>
<gene>
    <name evidence="2" type="ordered locus">Sulac_1024</name>
</gene>
<dbReference type="CDD" id="cd06223">
    <property type="entry name" value="PRTases_typeI"/>
    <property type="match status" value="1"/>
</dbReference>
<dbReference type="InterPro" id="IPR000836">
    <property type="entry name" value="PRTase_dom"/>
</dbReference>
<dbReference type="AlphaFoldDB" id="G8TTE4"/>
<evidence type="ECO:0000313" key="3">
    <source>
        <dbReference type="Proteomes" id="UP000005439"/>
    </source>
</evidence>
<dbReference type="SUPFAM" id="SSF53271">
    <property type="entry name" value="PRTase-like"/>
    <property type="match status" value="1"/>
</dbReference>
<name>G8TTE4_SULAD</name>
<evidence type="ECO:0000259" key="1">
    <source>
        <dbReference type="Pfam" id="PF00156"/>
    </source>
</evidence>
<dbReference type="Gene3D" id="3.40.50.2020">
    <property type="match status" value="1"/>
</dbReference>
<dbReference type="InterPro" id="IPR029057">
    <property type="entry name" value="PRTase-like"/>
</dbReference>
<dbReference type="KEGG" id="sap:Sulac_1024"/>
<dbReference type="Proteomes" id="UP000005439">
    <property type="component" value="Chromosome"/>
</dbReference>
<dbReference type="EMBL" id="CP003179">
    <property type="protein sequence ID" value="AEW04524.1"/>
    <property type="molecule type" value="Genomic_DNA"/>
</dbReference>
<dbReference type="GO" id="GO:0016757">
    <property type="term" value="F:glycosyltransferase activity"/>
    <property type="evidence" value="ECO:0007669"/>
    <property type="project" value="UniProtKB-KW"/>
</dbReference>
<keyword evidence="2" id="KW-0328">Glycosyltransferase</keyword>
<protein>
    <submittedName>
        <fullName evidence="2">Phosphoribosyltransferase</fullName>
    </submittedName>
</protein>
<keyword evidence="2" id="KW-0808">Transferase</keyword>
<proteinExistence type="predicted"/>
<dbReference type="HOGENOM" id="CLU_073912_0_1_9"/>
<organism evidence="2 3">
    <name type="scientific">Sulfobacillus acidophilus (strain ATCC 700253 / DSM 10332 / NAL)</name>
    <dbReference type="NCBI Taxonomy" id="679936"/>
    <lineage>
        <taxon>Bacteria</taxon>
        <taxon>Bacillati</taxon>
        <taxon>Bacillota</taxon>
        <taxon>Clostridia</taxon>
        <taxon>Eubacteriales</taxon>
        <taxon>Clostridiales Family XVII. Incertae Sedis</taxon>
        <taxon>Sulfobacillus</taxon>
    </lineage>
</organism>
<reference evidence="3" key="1">
    <citation type="submission" date="2011-12" db="EMBL/GenBank/DDBJ databases">
        <title>The complete genome of chromosome of Sulfobacillus acidophilus DSM 10332.</title>
        <authorList>
            <person name="Lucas S."/>
            <person name="Han J."/>
            <person name="Lapidus A."/>
            <person name="Bruce D."/>
            <person name="Goodwin L."/>
            <person name="Pitluck S."/>
            <person name="Peters L."/>
            <person name="Kyrpides N."/>
            <person name="Mavromatis K."/>
            <person name="Ivanova N."/>
            <person name="Mikhailova N."/>
            <person name="Chertkov O."/>
            <person name="Saunders E."/>
            <person name="Detter J.C."/>
            <person name="Tapia R."/>
            <person name="Han C."/>
            <person name="Land M."/>
            <person name="Hauser L."/>
            <person name="Markowitz V."/>
            <person name="Cheng J.-F."/>
            <person name="Hugenholtz P."/>
            <person name="Woyke T."/>
            <person name="Wu D."/>
            <person name="Pukall R."/>
            <person name="Gehrich-Schroeter G."/>
            <person name="Schneider S."/>
            <person name="Klenk H.-P."/>
            <person name="Eisen J.A."/>
        </authorList>
    </citation>
    <scope>NUCLEOTIDE SEQUENCE [LARGE SCALE GENOMIC DNA]</scope>
    <source>
        <strain evidence="3">ATCC 700253 / DSM 10332 / NAL</strain>
    </source>
</reference>
<evidence type="ECO:0000313" key="2">
    <source>
        <dbReference type="EMBL" id="AEW04524.1"/>
    </source>
</evidence>
<accession>G8TTE4</accession>
<feature type="domain" description="Phosphoribosyltransferase" evidence="1">
    <location>
        <begin position="42"/>
        <end position="160"/>
    </location>
</feature>
<dbReference type="PANTHER" id="PTHR43218">
    <property type="entry name" value="PHOSPHORIBOSYLTRANSFERASE-RELATED"/>
    <property type="match status" value="1"/>
</dbReference>
<keyword evidence="3" id="KW-1185">Reference proteome</keyword>
<dbReference type="PATRIC" id="fig|679936.5.peg.1083"/>
<sequence length="218" mass="23433">MEPAYYTVNIGGTPEALPIIPTETGAIALLMVIDRGVHFGERIGRLLAERLAPYRPEIVMGTATLGIPVAIEVTRALGLDRYVIAQKSRKIHLASALSAPVQSTTTEGAQVLLLDQAYRPWMAGRRIVVVDDVAASGNSLKATLNLARQADAKVKAIGVILTEGYQWVETLGEDARHVHALGHIPRFTRHGHVAAPILESPPAGFPIFSDSSPPMSHQ</sequence>